<keyword evidence="2" id="KW-1185">Reference proteome</keyword>
<accession>A0ABT5NKD7</accession>
<sequence length="454" mass="50083">MGTIHSQAMQYVYQQVLQRLFERFTQAQRASLQLLIQRLLVAAGGAERIDGFKVMLAYGGGQTSAIALAFLRAAQLSIAARSPGTFSLRVVATAQAGTSSTVLGNIDRAFSAMMLYDDPRVDLLILDNGTLRDFDVRQAISRDQQQAERRDTLVIGHLTAGQARATFFNRCYLDLVELYRQGSQWEGGVDAVINAVPQPKRKRYMAWGRRMLREAGGLNQHPLEAFPAAMFQGFAMLRNKQHSQTLGEPMPTQTAEPPARAPRFLNIDDLLIGVEPGTGDLFLSLLGLRFDDLAFGYNESAGVNPLLVAHFQGLRAEYVEGRSYQAGIDDYVRQSLQLARLKPMPPSLLNSTRSQQGDGAAERQRQLASDLAWQAYGLSETQLVCLLFAPFVDQGRNLSVFLNRCAPGMLAATPLLHKALQAKPASAPVIQWLENTSGLPLETLQMLYQRSLAN</sequence>
<name>A0ABT5NKD7_9PSED</name>
<organism evidence="1 2">
    <name type="scientific">Pseudomonas fontis</name>
    <dbReference type="NCBI Taxonomy" id="2942633"/>
    <lineage>
        <taxon>Bacteria</taxon>
        <taxon>Pseudomonadati</taxon>
        <taxon>Pseudomonadota</taxon>
        <taxon>Gammaproteobacteria</taxon>
        <taxon>Pseudomonadales</taxon>
        <taxon>Pseudomonadaceae</taxon>
        <taxon>Pseudomonas</taxon>
    </lineage>
</organism>
<protein>
    <submittedName>
        <fullName evidence="1">Uncharacterized protein</fullName>
    </submittedName>
</protein>
<gene>
    <name evidence="1" type="ORF">M5G11_00395</name>
</gene>
<evidence type="ECO:0000313" key="1">
    <source>
        <dbReference type="EMBL" id="MDD0988995.1"/>
    </source>
</evidence>
<proteinExistence type="predicted"/>
<evidence type="ECO:0000313" key="2">
    <source>
        <dbReference type="Proteomes" id="UP001148203"/>
    </source>
</evidence>
<dbReference type="EMBL" id="JAMDGY010000002">
    <property type="protein sequence ID" value="MDD0988995.1"/>
    <property type="molecule type" value="Genomic_DNA"/>
</dbReference>
<dbReference type="Proteomes" id="UP001148203">
    <property type="component" value="Unassembled WGS sequence"/>
</dbReference>
<comment type="caution">
    <text evidence="1">The sequence shown here is derived from an EMBL/GenBank/DDBJ whole genome shotgun (WGS) entry which is preliminary data.</text>
</comment>
<reference evidence="1 2" key="1">
    <citation type="submission" date="2022-05" db="EMBL/GenBank/DDBJ databases">
        <title>Novel Pseudomonas spp. Isolated from a Rainbow Trout Aquaculture Facility.</title>
        <authorList>
            <person name="Testerman T."/>
            <person name="Graf J."/>
        </authorList>
    </citation>
    <scope>NUCLEOTIDE SEQUENCE [LARGE SCALE GENOMIC DNA]</scope>
    <source>
        <strain evidence="1 2">ID681</strain>
    </source>
</reference>
<dbReference type="RefSeq" id="WP_273913078.1">
    <property type="nucleotide sequence ID" value="NZ_JAMDGX010000073.1"/>
</dbReference>